<dbReference type="AlphaFoldDB" id="A0A0U0ZUR1"/>
<evidence type="ECO:0000313" key="2">
    <source>
        <dbReference type="Proteomes" id="UP000045782"/>
    </source>
</evidence>
<sequence>MQVATVKAMSAPAALRPAPAIGVVASSGALAAPVGVPQFGSVSNHPTTPALSAAPSIGSVALAPAEIAPPSAPLIGSVAPSISQRIAPVEDLSPVRPPYEPPTASIPNPPAIPGKWVPQYTRDKKKYVVPGLEDMRQTATFIRATSHAKTLDDTTSLTDWRLRGTVLGLARNPELLDSLDVDGAEHISELNFGNKLALSGIANKAMRRVGGDDGSDFGDKVHGYLQVVLEGVITFEQVPKEIQPYLAVLFAAMRHHGLSFVQGMVERTVFIPSTGLVGTFDFLVQGANGELLIGDLKTSSSIDFSWLSIAIQLAQYANAQLILSWNGSHWEAMPPVSKVYAVVASVPKDEPSPMCRIYVVDMVLGTEMMDTATRVRNIHEAALRATSNAALLQDGDELIAWAAGDPVSLPSTRAIA</sequence>
<dbReference type="Proteomes" id="UP000045782">
    <property type="component" value="Unassembled WGS sequence"/>
</dbReference>
<evidence type="ECO:0000313" key="1">
    <source>
        <dbReference type="EMBL" id="CPV70116.1"/>
    </source>
</evidence>
<accession>A0A0U0ZUR1</accession>
<proteinExistence type="predicted"/>
<name>A0A0U0ZUR1_9MYCO</name>
<organism evidence="1 2">
    <name type="scientific">Mycobacteroides abscessus</name>
    <dbReference type="NCBI Taxonomy" id="36809"/>
    <lineage>
        <taxon>Bacteria</taxon>
        <taxon>Bacillati</taxon>
        <taxon>Actinomycetota</taxon>
        <taxon>Actinomycetes</taxon>
        <taxon>Mycobacteriales</taxon>
        <taxon>Mycobacteriaceae</taxon>
        <taxon>Mycobacteroides</taxon>
    </lineage>
</organism>
<protein>
    <submittedName>
        <fullName evidence="1">Uncharacterized protein</fullName>
    </submittedName>
</protein>
<dbReference type="EMBL" id="CSWP01000012">
    <property type="protein sequence ID" value="CPV70116.1"/>
    <property type="molecule type" value="Genomic_DNA"/>
</dbReference>
<gene>
    <name evidence="1" type="ORF">ERS075579_04718</name>
</gene>
<reference evidence="1 2" key="1">
    <citation type="submission" date="2015-03" db="EMBL/GenBank/DDBJ databases">
        <authorList>
            <person name="Murphy D."/>
        </authorList>
    </citation>
    <scope>NUCLEOTIDE SEQUENCE [LARGE SCALE GENOMIC DNA]</scope>
    <source>
        <strain evidence="1 2">PAP088</strain>
    </source>
</reference>